<sequence>MMTILGMAMIMAISTITVKSDEINPDATHFDYQQGVGRIIENYHYVHFFINTSSLKRTYGRILTDYTILSSRKELKNSSLLMEARLLCQEIYQDLQEIAPFGGRRKRGLINGVGKMIKYIFGNPDSDDLEKINNYLENFEKQQNEDISVLNKSVSCMNQISRTINSNTEIINKNLRNLMKTLNDQNTRFELIETVVTLIVQEQHFLNLLGKIKRSFVFIDEKFNLEILTHEQILSIKTHLLELYSQKELISHYHNLLDFRFAQGSVVTIHDSIIYTIKIPILNSIEFSLFQRLAIINRNNQTEIVTIPWKLDGSIIKLFSRRCQLIYQSDYVCYQILAEDAKTITISINAPLALAYPLLNNLTLISSNYKTEIENNKNKETFFGTKIFGGNNLLIQGHRVDDNLGELKVSEVQPLIIEDHQRRFEPLKTQAVPTMETPKFTKFGIEFHTSIASFIIVMLILIIGIIFIIYKYKCKTRGSCKSRSPNRSPQHTEITNNEDVIQLGHGGVI</sequence>
<proteinExistence type="predicted"/>
<feature type="transmembrane region" description="Helical" evidence="1">
    <location>
        <begin position="451"/>
        <end position="470"/>
    </location>
</feature>
<keyword evidence="1" id="KW-1133">Transmembrane helix</keyword>
<feature type="signal peptide" evidence="2">
    <location>
        <begin position="1"/>
        <end position="20"/>
    </location>
</feature>
<evidence type="ECO:0000256" key="2">
    <source>
        <dbReference type="SAM" id="SignalP"/>
    </source>
</evidence>
<organism evidence="3 4">
    <name type="scientific">Nasonia vitripennis</name>
    <name type="common">Parasitic wasp</name>
    <dbReference type="NCBI Taxonomy" id="7425"/>
    <lineage>
        <taxon>Eukaryota</taxon>
        <taxon>Metazoa</taxon>
        <taxon>Ecdysozoa</taxon>
        <taxon>Arthropoda</taxon>
        <taxon>Hexapoda</taxon>
        <taxon>Insecta</taxon>
        <taxon>Pterygota</taxon>
        <taxon>Neoptera</taxon>
        <taxon>Endopterygota</taxon>
        <taxon>Hymenoptera</taxon>
        <taxon>Apocrita</taxon>
        <taxon>Proctotrupomorpha</taxon>
        <taxon>Chalcidoidea</taxon>
        <taxon>Pteromalidae</taxon>
        <taxon>Pteromalinae</taxon>
        <taxon>Nasonia</taxon>
    </lineage>
</organism>
<dbReference type="Proteomes" id="UP000002358">
    <property type="component" value="Unassembled WGS sequence"/>
</dbReference>
<dbReference type="InParanoid" id="A0A7M7QDL1"/>
<reference evidence="3" key="1">
    <citation type="submission" date="2021-01" db="UniProtKB">
        <authorList>
            <consortium name="EnsemblMetazoa"/>
        </authorList>
    </citation>
    <scope>IDENTIFICATION</scope>
</reference>
<evidence type="ECO:0000256" key="1">
    <source>
        <dbReference type="SAM" id="Phobius"/>
    </source>
</evidence>
<evidence type="ECO:0008006" key="5">
    <source>
        <dbReference type="Google" id="ProtNLM"/>
    </source>
</evidence>
<accession>A0A7M7QDL1</accession>
<dbReference type="GeneID" id="116417036"/>
<keyword evidence="1" id="KW-0472">Membrane</keyword>
<dbReference type="RefSeq" id="XP_031783953.1">
    <property type="nucleotide sequence ID" value="XM_031928093.1"/>
</dbReference>
<evidence type="ECO:0000313" key="4">
    <source>
        <dbReference type="Proteomes" id="UP000002358"/>
    </source>
</evidence>
<dbReference type="Pfam" id="PF12259">
    <property type="entry name" value="Baculo_F"/>
    <property type="match status" value="1"/>
</dbReference>
<name>A0A7M7QDL1_NASVI</name>
<dbReference type="AlphaFoldDB" id="A0A7M7QDL1"/>
<dbReference type="OrthoDB" id="7700235at2759"/>
<keyword evidence="4" id="KW-1185">Reference proteome</keyword>
<dbReference type="InterPro" id="IPR022048">
    <property type="entry name" value="Envelope_fusion-like"/>
</dbReference>
<keyword evidence="1" id="KW-0812">Transmembrane</keyword>
<evidence type="ECO:0000313" key="3">
    <source>
        <dbReference type="EnsemblMetazoa" id="XP_031783953"/>
    </source>
</evidence>
<dbReference type="KEGG" id="nvi:116417036"/>
<keyword evidence="2" id="KW-0732">Signal</keyword>
<protein>
    <recommendedName>
        <fullName evidence="5">Envelope protein</fullName>
    </recommendedName>
</protein>
<dbReference type="EnsemblMetazoa" id="XM_031928093">
    <property type="protein sequence ID" value="XP_031783953"/>
    <property type="gene ID" value="LOC116417036"/>
</dbReference>
<feature type="chain" id="PRO_5029736757" description="Envelope protein" evidence="2">
    <location>
        <begin position="21"/>
        <end position="509"/>
    </location>
</feature>